<dbReference type="InterPro" id="IPR036962">
    <property type="entry name" value="Glyco_hydro_3_N_sf"/>
</dbReference>
<sequence>MTPLFLGLSGPVLTDAERAFFGSVDPAGFVLFRRNVEDPAQLRALTDSLRDLTGRTGVPIMVDQEGGRVARMQPPHWPAFPKAEAFDRLYDIAPITAIEAARLNAMALAAILRDAGINIDLLPLLDVRQPGAHDIIGDRALGADPVRVAALGRAVIEGLAAGGVVGVVKHMPGHGRAMADSHVELPVVDADIHALETDLSSFIALKGAPMGMTAHVVYRAWDADRCATLSPTVIGDVIRGRIGFDGLLMTDDLGMHALSGDFGTRAEQALAAGCDIILHCSGKLEEMEAVAGAVGPIGETAQTRLDRAMATIEDAVSPRSLADLMAERDAMMAPVLETAVGADPTNY</sequence>
<dbReference type="Proteomes" id="UP000282971">
    <property type="component" value="Unassembled WGS sequence"/>
</dbReference>
<feature type="domain" description="Glycoside hydrolase family 3 N-terminal" evidence="6">
    <location>
        <begin position="27"/>
        <end position="312"/>
    </location>
</feature>
<gene>
    <name evidence="7" type="ORF">EOD43_21685</name>
</gene>
<evidence type="ECO:0000313" key="8">
    <source>
        <dbReference type="Proteomes" id="UP000282971"/>
    </source>
</evidence>
<dbReference type="InterPro" id="IPR001764">
    <property type="entry name" value="Glyco_hydro_3_N"/>
</dbReference>
<dbReference type="PANTHER" id="PTHR30480">
    <property type="entry name" value="BETA-HEXOSAMINIDASE-RELATED"/>
    <property type="match status" value="1"/>
</dbReference>
<keyword evidence="5 7" id="KW-0326">Glycosidase</keyword>
<evidence type="ECO:0000259" key="6">
    <source>
        <dbReference type="Pfam" id="PF00933"/>
    </source>
</evidence>
<evidence type="ECO:0000256" key="1">
    <source>
        <dbReference type="ARBA" id="ARBA00001231"/>
    </source>
</evidence>
<dbReference type="NCBIfam" id="NF003740">
    <property type="entry name" value="PRK05337.1"/>
    <property type="match status" value="1"/>
</dbReference>
<keyword evidence="8" id="KW-1185">Reference proteome</keyword>
<accession>A0A437LVG6</accession>
<organism evidence="7 8">
    <name type="scientific">Sphingomonas crocodyli</name>
    <dbReference type="NCBI Taxonomy" id="1979270"/>
    <lineage>
        <taxon>Bacteria</taxon>
        <taxon>Pseudomonadati</taxon>
        <taxon>Pseudomonadota</taxon>
        <taxon>Alphaproteobacteria</taxon>
        <taxon>Sphingomonadales</taxon>
        <taxon>Sphingomonadaceae</taxon>
        <taxon>Sphingomonas</taxon>
    </lineage>
</organism>
<dbReference type="RefSeq" id="WP_127746405.1">
    <property type="nucleotide sequence ID" value="NZ_SACN01000005.1"/>
</dbReference>
<comment type="similarity">
    <text evidence="2">Belongs to the glycosyl hydrolase 3 family.</text>
</comment>
<dbReference type="SUPFAM" id="SSF51445">
    <property type="entry name" value="(Trans)glycosidases"/>
    <property type="match status" value="1"/>
</dbReference>
<dbReference type="OrthoDB" id="9786661at2"/>
<protein>
    <recommendedName>
        <fullName evidence="3">beta-N-acetylhexosaminidase</fullName>
        <ecNumber evidence="3">3.2.1.52</ecNumber>
    </recommendedName>
</protein>
<dbReference type="InterPro" id="IPR050226">
    <property type="entry name" value="NagZ_Beta-hexosaminidase"/>
</dbReference>
<dbReference type="GO" id="GO:0004563">
    <property type="term" value="F:beta-N-acetylhexosaminidase activity"/>
    <property type="evidence" value="ECO:0007669"/>
    <property type="project" value="UniProtKB-EC"/>
</dbReference>
<dbReference type="PANTHER" id="PTHR30480:SF13">
    <property type="entry name" value="BETA-HEXOSAMINIDASE"/>
    <property type="match status" value="1"/>
</dbReference>
<evidence type="ECO:0000256" key="4">
    <source>
        <dbReference type="ARBA" id="ARBA00022801"/>
    </source>
</evidence>
<dbReference type="Pfam" id="PF00933">
    <property type="entry name" value="Glyco_hydro_3"/>
    <property type="match status" value="1"/>
</dbReference>
<dbReference type="EMBL" id="SACN01000005">
    <property type="protein sequence ID" value="RVT89382.1"/>
    <property type="molecule type" value="Genomic_DNA"/>
</dbReference>
<evidence type="ECO:0000256" key="3">
    <source>
        <dbReference type="ARBA" id="ARBA00012663"/>
    </source>
</evidence>
<evidence type="ECO:0000256" key="5">
    <source>
        <dbReference type="ARBA" id="ARBA00023295"/>
    </source>
</evidence>
<keyword evidence="4 7" id="KW-0378">Hydrolase</keyword>
<comment type="catalytic activity">
    <reaction evidence="1">
        <text>Hydrolysis of terminal non-reducing N-acetyl-D-hexosamine residues in N-acetyl-beta-D-hexosaminides.</text>
        <dbReference type="EC" id="3.2.1.52"/>
    </reaction>
</comment>
<reference evidence="7 8" key="1">
    <citation type="submission" date="2019-01" db="EMBL/GenBank/DDBJ databases">
        <authorList>
            <person name="Chen W.-M."/>
        </authorList>
    </citation>
    <scope>NUCLEOTIDE SEQUENCE [LARGE SCALE GENOMIC DNA]</scope>
    <source>
        <strain evidence="7 8">CCP-7</strain>
    </source>
</reference>
<evidence type="ECO:0000256" key="2">
    <source>
        <dbReference type="ARBA" id="ARBA00005336"/>
    </source>
</evidence>
<comment type="caution">
    <text evidence="7">The sequence shown here is derived from an EMBL/GenBank/DDBJ whole genome shotgun (WGS) entry which is preliminary data.</text>
</comment>
<name>A0A437LVG6_9SPHN</name>
<dbReference type="GO" id="GO:0009254">
    <property type="term" value="P:peptidoglycan turnover"/>
    <property type="evidence" value="ECO:0007669"/>
    <property type="project" value="TreeGrafter"/>
</dbReference>
<dbReference type="InterPro" id="IPR019800">
    <property type="entry name" value="Glyco_hydro_3_AS"/>
</dbReference>
<dbReference type="InterPro" id="IPR017853">
    <property type="entry name" value="GH"/>
</dbReference>
<dbReference type="AlphaFoldDB" id="A0A437LVG6"/>
<dbReference type="PROSITE" id="PS00775">
    <property type="entry name" value="GLYCOSYL_HYDROL_F3"/>
    <property type="match status" value="1"/>
</dbReference>
<dbReference type="EC" id="3.2.1.52" evidence="3"/>
<dbReference type="GO" id="GO:0005975">
    <property type="term" value="P:carbohydrate metabolic process"/>
    <property type="evidence" value="ECO:0007669"/>
    <property type="project" value="InterPro"/>
</dbReference>
<evidence type="ECO:0000313" key="7">
    <source>
        <dbReference type="EMBL" id="RVT89382.1"/>
    </source>
</evidence>
<dbReference type="Gene3D" id="3.20.20.300">
    <property type="entry name" value="Glycoside hydrolase, family 3, N-terminal domain"/>
    <property type="match status" value="1"/>
</dbReference>
<proteinExistence type="inferred from homology"/>